<dbReference type="PIRSF" id="PIRSF003161">
    <property type="entry name" value="FliG"/>
    <property type="match status" value="1"/>
</dbReference>
<dbReference type="EMBL" id="NWUX01000025">
    <property type="protein sequence ID" value="PCF94009.1"/>
    <property type="molecule type" value="Genomic_DNA"/>
</dbReference>
<keyword evidence="15" id="KW-0966">Cell projection</keyword>
<dbReference type="PANTHER" id="PTHR30534">
    <property type="entry name" value="FLAGELLAR MOTOR SWITCH PROTEIN FLIG"/>
    <property type="match status" value="1"/>
</dbReference>
<dbReference type="NCBIfam" id="TIGR00207">
    <property type="entry name" value="fliG"/>
    <property type="match status" value="1"/>
</dbReference>
<dbReference type="GO" id="GO:0005886">
    <property type="term" value="C:plasma membrane"/>
    <property type="evidence" value="ECO:0007669"/>
    <property type="project" value="UniProtKB-SubCell"/>
</dbReference>
<dbReference type="RefSeq" id="WP_096654431.1">
    <property type="nucleotide sequence ID" value="NZ_NWUX01000025.1"/>
</dbReference>
<feature type="domain" description="Flagellar motor switch protein FliG N-terminal" evidence="14">
    <location>
        <begin position="7"/>
        <end position="104"/>
    </location>
</feature>
<keyword evidence="8 11" id="KW-0472">Membrane</keyword>
<dbReference type="Pfam" id="PF14841">
    <property type="entry name" value="FliG_M"/>
    <property type="match status" value="1"/>
</dbReference>
<evidence type="ECO:0000259" key="13">
    <source>
        <dbReference type="Pfam" id="PF14841"/>
    </source>
</evidence>
<gene>
    <name evidence="15" type="ORF">CPA45_19415</name>
</gene>
<evidence type="ECO:0000256" key="4">
    <source>
        <dbReference type="ARBA" id="ARBA00021870"/>
    </source>
</evidence>
<dbReference type="InterPro" id="IPR000090">
    <property type="entry name" value="Flg_Motor_Flig"/>
</dbReference>
<evidence type="ECO:0000259" key="14">
    <source>
        <dbReference type="Pfam" id="PF14842"/>
    </source>
</evidence>
<proteinExistence type="inferred from homology"/>
<evidence type="ECO:0000256" key="2">
    <source>
        <dbReference type="ARBA" id="ARBA00004515"/>
    </source>
</evidence>
<keyword evidence="15" id="KW-0282">Flagellum</keyword>
<sequence length="335" mass="36950">MSSLIAEMSGARKSAILLLALDEDSAAEVFKFLSASEVQEISLEMARLQQVSHEDMKAVLEAFHLENEEFVALNLNSSEHIRSVLTKALGSERATSLIEDILDTTGGGSGIDALNLMEASMVSELIRDEHPQIIATILVHLDRHQAADILELFEEKLRNDVVLRIATFSGVQPAALQELTEVLTSMLDGQNLKRSKMGGVRTAAEILNLMNSSQEEVAIETVRSHSEDLAQKIIDEMFLFENLLDLDNRAIQMVLQEVETNSLVVALKGAQDALVDKFLRNMSQRAADLVREDMEARGPIRVSQVETEQKAILQVVRRLADSGEIVLAGGDDEYV</sequence>
<dbReference type="Pfam" id="PF01706">
    <property type="entry name" value="FliG_C"/>
    <property type="match status" value="1"/>
</dbReference>
<dbReference type="Proteomes" id="UP000218677">
    <property type="component" value="Unassembled WGS sequence"/>
</dbReference>
<keyword evidence="7 11" id="KW-0283">Flagellar rotation</keyword>
<evidence type="ECO:0000256" key="6">
    <source>
        <dbReference type="ARBA" id="ARBA00022500"/>
    </source>
</evidence>
<comment type="subcellular location">
    <subcellularLocation>
        <location evidence="1 11">Bacterial flagellum basal body</location>
    </subcellularLocation>
    <subcellularLocation>
        <location evidence="2 11">Cell inner membrane</location>
        <topology evidence="2 11">Peripheral membrane protein</topology>
        <orientation evidence="2 11">Cytoplasmic side</orientation>
    </subcellularLocation>
</comment>
<name>A0A2A4HI27_9GAMM</name>
<feature type="domain" description="Flagellar motor switch protein FliG C-terminal" evidence="12">
    <location>
        <begin position="221"/>
        <end position="327"/>
    </location>
</feature>
<dbReference type="Gene3D" id="1.10.220.30">
    <property type="match status" value="3"/>
</dbReference>
<keyword evidence="6 11" id="KW-0145">Chemotaxis</keyword>
<feature type="domain" description="Flagellar motor switch protein FliG middle" evidence="13">
    <location>
        <begin position="121"/>
        <end position="191"/>
    </location>
</feature>
<organism evidence="15 16">
    <name type="scientific">Vreelandella nigrificans</name>
    <dbReference type="NCBI Taxonomy" id="2042704"/>
    <lineage>
        <taxon>Bacteria</taxon>
        <taxon>Pseudomonadati</taxon>
        <taxon>Pseudomonadota</taxon>
        <taxon>Gammaproteobacteria</taxon>
        <taxon>Oceanospirillales</taxon>
        <taxon>Halomonadaceae</taxon>
        <taxon>Vreelandella</taxon>
    </lineage>
</organism>
<evidence type="ECO:0000256" key="9">
    <source>
        <dbReference type="ARBA" id="ARBA00023143"/>
    </source>
</evidence>
<dbReference type="PANTHER" id="PTHR30534:SF0">
    <property type="entry name" value="FLAGELLAR MOTOR SWITCH PROTEIN FLIG"/>
    <property type="match status" value="1"/>
</dbReference>
<evidence type="ECO:0000256" key="7">
    <source>
        <dbReference type="ARBA" id="ARBA00022779"/>
    </source>
</evidence>
<keyword evidence="15" id="KW-0969">Cilium</keyword>
<evidence type="ECO:0000256" key="1">
    <source>
        <dbReference type="ARBA" id="ARBA00004117"/>
    </source>
</evidence>
<evidence type="ECO:0000313" key="16">
    <source>
        <dbReference type="Proteomes" id="UP000218677"/>
    </source>
</evidence>
<comment type="function">
    <text evidence="10 11">FliG is one of three proteins (FliG, FliN, FliM) that forms the rotor-mounted switch complex (C ring), located at the base of the basal body. This complex interacts with the CheY and CheZ chemotaxis proteins, in addition to contacting components of the motor that determine the direction of flagellar rotation.</text>
</comment>
<dbReference type="InterPro" id="IPR011002">
    <property type="entry name" value="FliG_a-hlx"/>
</dbReference>
<evidence type="ECO:0000256" key="5">
    <source>
        <dbReference type="ARBA" id="ARBA00022475"/>
    </source>
</evidence>
<evidence type="ECO:0000259" key="12">
    <source>
        <dbReference type="Pfam" id="PF01706"/>
    </source>
</evidence>
<dbReference type="GO" id="GO:0003774">
    <property type="term" value="F:cytoskeletal motor activity"/>
    <property type="evidence" value="ECO:0007669"/>
    <property type="project" value="InterPro"/>
</dbReference>
<accession>A0A2A4HI27</accession>
<keyword evidence="9 11" id="KW-0975">Bacterial flagellum</keyword>
<dbReference type="AlphaFoldDB" id="A0A2A4HI27"/>
<reference evidence="16" key="1">
    <citation type="submission" date="2017-09" db="EMBL/GenBank/DDBJ databases">
        <authorList>
            <person name="Cho G.-S."/>
            <person name="Oguntoyinbo F.A."/>
            <person name="Cnockaert M."/>
            <person name="Kabisch J."/>
            <person name="Neve H."/>
            <person name="Bockelmann W."/>
            <person name="Wenning M."/>
            <person name="Franz C.M."/>
            <person name="Vandamme P."/>
        </authorList>
    </citation>
    <scope>NUCLEOTIDE SEQUENCE [LARGE SCALE GENOMIC DNA]</scope>
    <source>
        <strain evidence="16">MBT G8648</strain>
    </source>
</reference>
<dbReference type="GO" id="GO:0071973">
    <property type="term" value="P:bacterial-type flagellum-dependent cell motility"/>
    <property type="evidence" value="ECO:0007669"/>
    <property type="project" value="InterPro"/>
</dbReference>
<evidence type="ECO:0000313" key="15">
    <source>
        <dbReference type="EMBL" id="PCF94009.1"/>
    </source>
</evidence>
<keyword evidence="11" id="KW-0997">Cell inner membrane</keyword>
<dbReference type="InterPro" id="IPR023087">
    <property type="entry name" value="Flg_Motor_Flig_C"/>
</dbReference>
<keyword evidence="16" id="KW-1185">Reference proteome</keyword>
<dbReference type="PRINTS" id="PR00954">
    <property type="entry name" value="FLGMOTORFLIG"/>
</dbReference>
<dbReference type="GO" id="GO:0006935">
    <property type="term" value="P:chemotaxis"/>
    <property type="evidence" value="ECO:0007669"/>
    <property type="project" value="UniProtKB-KW"/>
</dbReference>
<evidence type="ECO:0000256" key="11">
    <source>
        <dbReference type="PIRNR" id="PIRNR003161"/>
    </source>
</evidence>
<dbReference type="InterPro" id="IPR032779">
    <property type="entry name" value="FliG_M"/>
</dbReference>
<evidence type="ECO:0000256" key="10">
    <source>
        <dbReference type="ARBA" id="ARBA00025598"/>
    </source>
</evidence>
<dbReference type="OrthoDB" id="9780302at2"/>
<dbReference type="SUPFAM" id="SSF48029">
    <property type="entry name" value="FliG"/>
    <property type="match status" value="2"/>
</dbReference>
<dbReference type="FunFam" id="1.10.220.30:FF:000001">
    <property type="entry name" value="Flagellar motor switch protein FliG"/>
    <property type="match status" value="1"/>
</dbReference>
<evidence type="ECO:0000256" key="8">
    <source>
        <dbReference type="ARBA" id="ARBA00023136"/>
    </source>
</evidence>
<dbReference type="GO" id="GO:0009425">
    <property type="term" value="C:bacterial-type flagellum basal body"/>
    <property type="evidence" value="ECO:0007669"/>
    <property type="project" value="UniProtKB-SubCell"/>
</dbReference>
<comment type="caution">
    <text evidence="15">The sequence shown here is derived from an EMBL/GenBank/DDBJ whole genome shotgun (WGS) entry which is preliminary data.</text>
</comment>
<keyword evidence="5 11" id="KW-1003">Cell membrane</keyword>
<evidence type="ECO:0000256" key="3">
    <source>
        <dbReference type="ARBA" id="ARBA00010299"/>
    </source>
</evidence>
<dbReference type="InterPro" id="IPR028263">
    <property type="entry name" value="FliG_N"/>
</dbReference>
<dbReference type="Pfam" id="PF14842">
    <property type="entry name" value="FliG_N"/>
    <property type="match status" value="1"/>
</dbReference>
<comment type="similarity">
    <text evidence="3 11">Belongs to the FliG family.</text>
</comment>
<protein>
    <recommendedName>
        <fullName evidence="4 11">Flagellar motor switch protein FliG</fullName>
    </recommendedName>
</protein>